<dbReference type="RefSeq" id="WP_188725049.1">
    <property type="nucleotide sequence ID" value="NZ_BMJD01000012.1"/>
</dbReference>
<dbReference type="Proteomes" id="UP000621492">
    <property type="component" value="Unassembled WGS sequence"/>
</dbReference>
<accession>A0A9W5TXD0</accession>
<evidence type="ECO:0000313" key="1">
    <source>
        <dbReference type="EMBL" id="GGB41896.1"/>
    </source>
</evidence>
<name>A0A9W5TXD0_9BACI</name>
<gene>
    <name evidence="1" type="ORF">GCM10011409_19300</name>
</gene>
<reference evidence="1" key="1">
    <citation type="journal article" date="2014" name="Int. J. Syst. Evol. Microbiol.">
        <title>Complete genome sequence of Corynebacterium casei LMG S-19264T (=DSM 44701T), isolated from a smear-ripened cheese.</title>
        <authorList>
            <consortium name="US DOE Joint Genome Institute (JGI-PGF)"/>
            <person name="Walter F."/>
            <person name="Albersmeier A."/>
            <person name="Kalinowski J."/>
            <person name="Ruckert C."/>
        </authorList>
    </citation>
    <scope>NUCLEOTIDE SEQUENCE</scope>
    <source>
        <strain evidence="1">CGMCC 1.15454</strain>
    </source>
</reference>
<protein>
    <submittedName>
        <fullName evidence="1">Uncharacterized protein</fullName>
    </submittedName>
</protein>
<dbReference type="EMBL" id="BMJD01000012">
    <property type="protein sequence ID" value="GGB41896.1"/>
    <property type="molecule type" value="Genomic_DNA"/>
</dbReference>
<keyword evidence="2" id="KW-1185">Reference proteome</keyword>
<evidence type="ECO:0000313" key="2">
    <source>
        <dbReference type="Proteomes" id="UP000621492"/>
    </source>
</evidence>
<comment type="caution">
    <text evidence="1">The sequence shown here is derived from an EMBL/GenBank/DDBJ whole genome shotgun (WGS) entry which is preliminary data.</text>
</comment>
<sequence length="68" mass="8051">MEKIIDGHLVGFGTLREWDDYEDHIWFGGAMSEERYYAWADTPSKKECDRIFEELSGEVITYNKKNND</sequence>
<reference evidence="1" key="2">
    <citation type="submission" date="2020-09" db="EMBL/GenBank/DDBJ databases">
        <authorList>
            <person name="Sun Q."/>
            <person name="Zhou Y."/>
        </authorList>
    </citation>
    <scope>NUCLEOTIDE SEQUENCE</scope>
    <source>
        <strain evidence="1">CGMCC 1.15454</strain>
    </source>
</reference>
<dbReference type="AlphaFoldDB" id="A0A9W5TXD0"/>
<proteinExistence type="predicted"/>
<organism evidence="1 2">
    <name type="scientific">Lentibacillus populi</name>
    <dbReference type="NCBI Taxonomy" id="1827502"/>
    <lineage>
        <taxon>Bacteria</taxon>
        <taxon>Bacillati</taxon>
        <taxon>Bacillota</taxon>
        <taxon>Bacilli</taxon>
        <taxon>Bacillales</taxon>
        <taxon>Bacillaceae</taxon>
        <taxon>Lentibacillus</taxon>
    </lineage>
</organism>